<dbReference type="InterPro" id="IPR006052">
    <property type="entry name" value="TNF_dom"/>
</dbReference>
<comment type="similarity">
    <text evidence="2">Belongs to the tumor necrosis factor family.</text>
</comment>
<feature type="transmembrane region" description="Helical" evidence="5">
    <location>
        <begin position="59"/>
        <end position="83"/>
    </location>
</feature>
<reference evidence="8" key="2">
    <citation type="submission" date="2019-04" db="EMBL/GenBank/DDBJ databases">
        <authorList>
            <person name="Kadobianskyi M."/>
            <person name="Schulze L."/>
            <person name="Schuelke M."/>
            <person name="Judkewitz B."/>
        </authorList>
    </citation>
    <scope>NUCLEOTIDE SEQUENCE</scope>
    <source>
        <strain evidence="8">Bolton</strain>
        <tissue evidence="8">Whole-body</tissue>
    </source>
</reference>
<evidence type="ECO:0000256" key="4">
    <source>
        <dbReference type="ARBA" id="ARBA00023136"/>
    </source>
</evidence>
<keyword evidence="5" id="KW-1133">Transmembrane helix</keyword>
<dbReference type="SUPFAM" id="SSF49842">
    <property type="entry name" value="TNF-like"/>
    <property type="match status" value="1"/>
</dbReference>
<evidence type="ECO:0000313" key="8">
    <source>
        <dbReference type="EMBL" id="TRZ03945.1"/>
    </source>
</evidence>
<proteinExistence type="inferred from homology"/>
<dbReference type="EMBL" id="SRMA01002504">
    <property type="protein sequence ID" value="TRZ03945.1"/>
    <property type="molecule type" value="Genomic_DNA"/>
</dbReference>
<protein>
    <recommendedName>
        <fullName evidence="6">THD domain-containing protein</fullName>
    </recommendedName>
</protein>
<dbReference type="AlphaFoldDB" id="A0A553RP36"/>
<evidence type="ECO:0000259" key="6">
    <source>
        <dbReference type="PROSITE" id="PS50049"/>
    </source>
</evidence>
<feature type="domain" description="THD" evidence="6">
    <location>
        <begin position="126"/>
        <end position="265"/>
    </location>
</feature>
<gene>
    <name evidence="8" type="ORF">DNTS_029288</name>
    <name evidence="7" type="ORF">DNTS_032423</name>
</gene>
<dbReference type="PROSITE" id="PS50049">
    <property type="entry name" value="THD_2"/>
    <property type="match status" value="1"/>
</dbReference>
<dbReference type="EMBL" id="SRMA01027142">
    <property type="protein sequence ID" value="TRY59178.1"/>
    <property type="molecule type" value="Genomic_DNA"/>
</dbReference>
<dbReference type="GO" id="GO:0043123">
    <property type="term" value="P:positive regulation of canonical NF-kappaB signal transduction"/>
    <property type="evidence" value="ECO:0007669"/>
    <property type="project" value="TreeGrafter"/>
</dbReference>
<evidence type="ECO:0000313" key="7">
    <source>
        <dbReference type="EMBL" id="TRY59178.1"/>
    </source>
</evidence>
<dbReference type="InterPro" id="IPR021184">
    <property type="entry name" value="TNF_CS"/>
</dbReference>
<evidence type="ECO:0000256" key="3">
    <source>
        <dbReference type="ARBA" id="ARBA00022514"/>
    </source>
</evidence>
<evidence type="ECO:0000313" key="9">
    <source>
        <dbReference type="Proteomes" id="UP000316079"/>
    </source>
</evidence>
<keyword evidence="3" id="KW-0202">Cytokine</keyword>
<dbReference type="PROSITE" id="PS00251">
    <property type="entry name" value="THD_1"/>
    <property type="match status" value="1"/>
</dbReference>
<accession>A0A553RP36</accession>
<dbReference type="Gene3D" id="2.60.120.40">
    <property type="match status" value="1"/>
</dbReference>
<comment type="caution">
    <text evidence="8">The sequence shown here is derived from an EMBL/GenBank/DDBJ whole genome shotgun (WGS) entry which is preliminary data.</text>
</comment>
<evidence type="ECO:0000256" key="1">
    <source>
        <dbReference type="ARBA" id="ARBA00004370"/>
    </source>
</evidence>
<dbReference type="GO" id="GO:0006955">
    <property type="term" value="P:immune response"/>
    <property type="evidence" value="ECO:0007669"/>
    <property type="project" value="InterPro"/>
</dbReference>
<dbReference type="GO" id="GO:0008625">
    <property type="term" value="P:extrinsic apoptotic signaling pathway via death domain receptors"/>
    <property type="evidence" value="ECO:0007669"/>
    <property type="project" value="TreeGrafter"/>
</dbReference>
<evidence type="ECO:0000256" key="2">
    <source>
        <dbReference type="ARBA" id="ARBA00008670"/>
    </source>
</evidence>
<comment type="subcellular location">
    <subcellularLocation>
        <location evidence="1">Membrane</location>
    </subcellularLocation>
</comment>
<dbReference type="GO" id="GO:0005164">
    <property type="term" value="F:tumor necrosis factor receptor binding"/>
    <property type="evidence" value="ECO:0007669"/>
    <property type="project" value="InterPro"/>
</dbReference>
<name>A0A553RP36_9TELE</name>
<organism evidence="8 9">
    <name type="scientific">Danionella cerebrum</name>
    <dbReference type="NCBI Taxonomy" id="2873325"/>
    <lineage>
        <taxon>Eukaryota</taxon>
        <taxon>Metazoa</taxon>
        <taxon>Chordata</taxon>
        <taxon>Craniata</taxon>
        <taxon>Vertebrata</taxon>
        <taxon>Euteleostomi</taxon>
        <taxon>Actinopterygii</taxon>
        <taxon>Neopterygii</taxon>
        <taxon>Teleostei</taxon>
        <taxon>Ostariophysi</taxon>
        <taxon>Cypriniformes</taxon>
        <taxon>Danionidae</taxon>
        <taxon>Danioninae</taxon>
        <taxon>Danionella</taxon>
    </lineage>
</organism>
<dbReference type="PANTHER" id="PTHR11471">
    <property type="entry name" value="TUMOR NECROSIS FACTOR FAMILY MEMBER"/>
    <property type="match status" value="1"/>
</dbReference>
<keyword evidence="5" id="KW-0812">Transmembrane</keyword>
<keyword evidence="4 5" id="KW-0472">Membrane</keyword>
<sequence length="266" mass="29711">MSGSLGHPSHPVFMVDSSGNLPRPQQFYHQRGPGRHLEPPLVPCWTFPPARAKLKRNGWGGLSAGLLVLILLLVFAALGLGAYQIRHLQTQVERLTLEIPTKLQNNAPQKLVGLDPAEFNKKTKTTAAHLMGCADQNKSSGTLKWETKIGDVFTEGVKYSNGGLQVNETGLYFVYAHVEFGSNLCSLTDILAHIISLKRNNNHRAIMEDRQEGFCMEGRSDVWMIGSHLGSLQHLKESDWLFVNVSHAHLLSRHFHSNYFGLFKIH</sequence>
<dbReference type="GO" id="GO:0005615">
    <property type="term" value="C:extracellular space"/>
    <property type="evidence" value="ECO:0007669"/>
    <property type="project" value="UniProtKB-KW"/>
</dbReference>
<dbReference type="STRING" id="623744.A0A553RP36"/>
<dbReference type="OrthoDB" id="5983780at2759"/>
<dbReference type="SMART" id="SM00207">
    <property type="entry name" value="TNF"/>
    <property type="match status" value="1"/>
</dbReference>
<evidence type="ECO:0000256" key="5">
    <source>
        <dbReference type="SAM" id="Phobius"/>
    </source>
</evidence>
<dbReference type="GO" id="GO:0005125">
    <property type="term" value="F:cytokine activity"/>
    <property type="evidence" value="ECO:0007669"/>
    <property type="project" value="UniProtKB-KW"/>
</dbReference>
<dbReference type="Pfam" id="PF00229">
    <property type="entry name" value="TNF"/>
    <property type="match status" value="1"/>
</dbReference>
<reference evidence="8 9" key="1">
    <citation type="journal article" date="2019" name="Sci. Data">
        <title>Hybrid genome assembly and annotation of Danionella translucida.</title>
        <authorList>
            <person name="Kadobianskyi M."/>
            <person name="Schulze L."/>
            <person name="Schuelke M."/>
            <person name="Judkewitz B."/>
        </authorList>
    </citation>
    <scope>NUCLEOTIDE SEQUENCE [LARGE SCALE GENOMIC DNA]</scope>
    <source>
        <strain evidence="8 9">Bolton</strain>
    </source>
</reference>
<dbReference type="Proteomes" id="UP000316079">
    <property type="component" value="Unassembled WGS sequence"/>
</dbReference>
<dbReference type="GO" id="GO:0016020">
    <property type="term" value="C:membrane"/>
    <property type="evidence" value="ECO:0007669"/>
    <property type="project" value="UniProtKB-SubCell"/>
</dbReference>
<dbReference type="InterPro" id="IPR008983">
    <property type="entry name" value="Tumour_necrosis_fac-like_dom"/>
</dbReference>
<keyword evidence="9" id="KW-1185">Reference proteome</keyword>
<dbReference type="PANTHER" id="PTHR11471:SF33">
    <property type="entry name" value="TUMOR NECROSIS FACTOR LIGAND SUPERFAMILY MEMBER 6"/>
    <property type="match status" value="1"/>
</dbReference>